<dbReference type="InterPro" id="IPR018076">
    <property type="entry name" value="T2SS_GspF_dom"/>
</dbReference>
<sequence length="403" mass="42911">MPNFSYVGFSKDGTRKCGMLEALSEAEARLRLRADGLKVLELSEARQPRSRIAFPVARILPAKANLQRFFADIAMLMDAGLGLDRALKAVAADQGNNANCMLAKELTERLASGKAPSEAFRTIGGAGQDIAALIASGEQTGKLPVIFGVIANNLERQRAQRSQIAEAIAYPAFLILMMCAALLIVTFFLVPAILPIFEGAGRPAPLMIRSLDVLRGPLVNWGPVLALMPLLMGLVALRSTRRARLKAFVSNAAISLPLIGTFIRKQGLARYLHSLALLLGNGVDMPKALAFAAATCPIAAYSTPLETVRERVLSGSRLPDVLGEAAIFPSAIVSLVAIGDEVNTLSTVLLRSAELLEGEAFRSQDRLLALMTPVITIAMGFLIGGLVISVMSALLGINDLSLQ</sequence>
<evidence type="ECO:0000256" key="1">
    <source>
        <dbReference type="ARBA" id="ARBA00004429"/>
    </source>
</evidence>
<feature type="domain" description="Type II secretion system protein GspF" evidence="9">
    <location>
        <begin position="272"/>
        <end position="391"/>
    </location>
</feature>
<keyword evidence="6 8" id="KW-1133">Transmembrane helix</keyword>
<feature type="transmembrane region" description="Helical" evidence="8">
    <location>
        <begin position="367"/>
        <end position="397"/>
    </location>
</feature>
<dbReference type="EMBL" id="BAYX01000006">
    <property type="protein sequence ID" value="GAJ93406.1"/>
    <property type="molecule type" value="Genomic_DNA"/>
</dbReference>
<proteinExistence type="inferred from homology"/>
<feature type="transmembrane region" description="Helical" evidence="8">
    <location>
        <begin position="217"/>
        <end position="237"/>
    </location>
</feature>
<reference evidence="10 11" key="1">
    <citation type="submission" date="2014-05" db="EMBL/GenBank/DDBJ databases">
        <title>Whole genome shotgun sequence of Rhizobium rhizogenes NBRC 13257.</title>
        <authorList>
            <person name="Katano-Makiyama Y."/>
            <person name="Hosoyama A."/>
            <person name="Hashimoto M."/>
            <person name="Hosoyama Y."/>
            <person name="Noguchi M."/>
            <person name="Tsuchikane K."/>
            <person name="Kimura A."/>
            <person name="Ohji S."/>
            <person name="Ichikawa N."/>
            <person name="Yamazoe A."/>
            <person name="Fujita N."/>
        </authorList>
    </citation>
    <scope>NUCLEOTIDE SEQUENCE [LARGE SCALE GENOMIC DNA]</scope>
    <source>
        <strain evidence="10 11">NBRC 13257</strain>
    </source>
</reference>
<comment type="subcellular location">
    <subcellularLocation>
        <location evidence="1">Cell inner membrane</location>
        <topology evidence="1">Multi-pass membrane protein</topology>
    </subcellularLocation>
</comment>
<organism evidence="10 11">
    <name type="scientific">Rhizobium rhizogenes NBRC 13257</name>
    <dbReference type="NCBI Taxonomy" id="1220581"/>
    <lineage>
        <taxon>Bacteria</taxon>
        <taxon>Pseudomonadati</taxon>
        <taxon>Pseudomonadota</taxon>
        <taxon>Alphaproteobacteria</taxon>
        <taxon>Hyphomicrobiales</taxon>
        <taxon>Rhizobiaceae</taxon>
        <taxon>Rhizobium/Agrobacterium group</taxon>
        <taxon>Rhizobium</taxon>
    </lineage>
</organism>
<accession>A0AA87Q0V3</accession>
<evidence type="ECO:0000256" key="7">
    <source>
        <dbReference type="ARBA" id="ARBA00023136"/>
    </source>
</evidence>
<name>A0AA87Q0V3_RHIRH</name>
<evidence type="ECO:0000256" key="8">
    <source>
        <dbReference type="SAM" id="Phobius"/>
    </source>
</evidence>
<feature type="transmembrane region" description="Helical" evidence="8">
    <location>
        <begin position="168"/>
        <end position="197"/>
    </location>
</feature>
<evidence type="ECO:0000259" key="9">
    <source>
        <dbReference type="Pfam" id="PF00482"/>
    </source>
</evidence>
<dbReference type="Pfam" id="PF00482">
    <property type="entry name" value="T2SSF"/>
    <property type="match status" value="2"/>
</dbReference>
<dbReference type="InterPro" id="IPR003004">
    <property type="entry name" value="GspF/PilC"/>
</dbReference>
<evidence type="ECO:0000256" key="4">
    <source>
        <dbReference type="ARBA" id="ARBA00022519"/>
    </source>
</evidence>
<evidence type="ECO:0000313" key="10">
    <source>
        <dbReference type="EMBL" id="GAJ93406.1"/>
    </source>
</evidence>
<gene>
    <name evidence="10" type="ORF">RRH01S_06_00250</name>
</gene>
<protein>
    <submittedName>
        <fullName evidence="10">Type II secretion system protein F</fullName>
    </submittedName>
</protein>
<evidence type="ECO:0000256" key="6">
    <source>
        <dbReference type="ARBA" id="ARBA00022989"/>
    </source>
</evidence>
<dbReference type="Proteomes" id="UP000026941">
    <property type="component" value="Unassembled WGS sequence"/>
</dbReference>
<comment type="similarity">
    <text evidence="2">Belongs to the GSP F family.</text>
</comment>
<dbReference type="GO" id="GO:0015628">
    <property type="term" value="P:protein secretion by the type II secretion system"/>
    <property type="evidence" value="ECO:0007669"/>
    <property type="project" value="TreeGrafter"/>
</dbReference>
<dbReference type="AlphaFoldDB" id="A0AA87Q0V3"/>
<keyword evidence="4" id="KW-0997">Cell inner membrane</keyword>
<dbReference type="Gene3D" id="1.20.81.30">
    <property type="entry name" value="Type II secretion system (T2SS), domain F"/>
    <property type="match status" value="2"/>
</dbReference>
<evidence type="ECO:0000256" key="2">
    <source>
        <dbReference type="ARBA" id="ARBA00005745"/>
    </source>
</evidence>
<evidence type="ECO:0000256" key="3">
    <source>
        <dbReference type="ARBA" id="ARBA00022475"/>
    </source>
</evidence>
<dbReference type="PRINTS" id="PR00812">
    <property type="entry name" value="BCTERIALGSPF"/>
</dbReference>
<evidence type="ECO:0000313" key="11">
    <source>
        <dbReference type="Proteomes" id="UP000026941"/>
    </source>
</evidence>
<feature type="domain" description="Type II secretion system protein GspF" evidence="9">
    <location>
        <begin position="69"/>
        <end position="191"/>
    </location>
</feature>
<dbReference type="GO" id="GO:0005886">
    <property type="term" value="C:plasma membrane"/>
    <property type="evidence" value="ECO:0007669"/>
    <property type="project" value="UniProtKB-SubCell"/>
</dbReference>
<keyword evidence="5 8" id="KW-0812">Transmembrane</keyword>
<evidence type="ECO:0000256" key="5">
    <source>
        <dbReference type="ARBA" id="ARBA00022692"/>
    </source>
</evidence>
<dbReference type="PANTHER" id="PTHR30012:SF7">
    <property type="entry name" value="PROTEIN TRANSPORT PROTEIN HOFC HOMOLOG"/>
    <property type="match status" value="1"/>
</dbReference>
<keyword evidence="3" id="KW-1003">Cell membrane</keyword>
<keyword evidence="7 8" id="KW-0472">Membrane</keyword>
<comment type="caution">
    <text evidence="10">The sequence shown here is derived from an EMBL/GenBank/DDBJ whole genome shotgun (WGS) entry which is preliminary data.</text>
</comment>
<dbReference type="PANTHER" id="PTHR30012">
    <property type="entry name" value="GENERAL SECRETION PATHWAY PROTEIN"/>
    <property type="match status" value="1"/>
</dbReference>
<dbReference type="InterPro" id="IPR042094">
    <property type="entry name" value="T2SS_GspF_sf"/>
</dbReference>